<name>A0A9P6HKF2_9AGAM</name>
<dbReference type="AlphaFoldDB" id="A0A9P6HKF2"/>
<dbReference type="OrthoDB" id="10261632at2759"/>
<comment type="caution">
    <text evidence="1">The sequence shown here is derived from an EMBL/GenBank/DDBJ whole genome shotgun (WGS) entry which is preliminary data.</text>
</comment>
<evidence type="ECO:0000313" key="2">
    <source>
        <dbReference type="Proteomes" id="UP000736335"/>
    </source>
</evidence>
<proteinExistence type="predicted"/>
<gene>
    <name evidence="1" type="ORF">BJ322DRAFT_1184113</name>
</gene>
<evidence type="ECO:0000313" key="1">
    <source>
        <dbReference type="EMBL" id="KAF9788770.1"/>
    </source>
</evidence>
<sequence length="231" mass="25997">MKSCVFMSSLREFTMKHRGTKEENRDKLLSHIPTVTVSEPVTTESIDRRASLSNHLHVSRALTQHTKSTNFQKHSSTPKRFRGATDRRIESRIGEDQAHYASRIISTRHACTPPKKPPAAFRTTSLITSSKIVCPTLVSRTPALASLTWTPPTTTQLSTAARSMTVQQRLAGDERQLKAQVDELTEELKANQHPNRMRLIQEVIPVRFLATSTATVIWDFSRRLPNEGSQA</sequence>
<reference evidence="1" key="2">
    <citation type="submission" date="2020-11" db="EMBL/GenBank/DDBJ databases">
        <authorList>
            <consortium name="DOE Joint Genome Institute"/>
            <person name="Kuo A."/>
            <person name="Miyauchi S."/>
            <person name="Kiss E."/>
            <person name="Drula E."/>
            <person name="Kohler A."/>
            <person name="Sanchez-Garcia M."/>
            <person name="Andreopoulos B."/>
            <person name="Barry K.W."/>
            <person name="Bonito G."/>
            <person name="Buee M."/>
            <person name="Carver A."/>
            <person name="Chen C."/>
            <person name="Cichocki N."/>
            <person name="Clum A."/>
            <person name="Culley D."/>
            <person name="Crous P.W."/>
            <person name="Fauchery L."/>
            <person name="Girlanda M."/>
            <person name="Hayes R."/>
            <person name="Keri Z."/>
            <person name="Labutti K."/>
            <person name="Lipzen A."/>
            <person name="Lombard V."/>
            <person name="Magnuson J."/>
            <person name="Maillard F."/>
            <person name="Morin E."/>
            <person name="Murat C."/>
            <person name="Nolan M."/>
            <person name="Ohm R."/>
            <person name="Pangilinan J."/>
            <person name="Pereira M."/>
            <person name="Perotto S."/>
            <person name="Peter M."/>
            <person name="Riley R."/>
            <person name="Sitrit Y."/>
            <person name="Stielow B."/>
            <person name="Szollosi G."/>
            <person name="Zifcakova L."/>
            <person name="Stursova M."/>
            <person name="Spatafora J.W."/>
            <person name="Tedersoo L."/>
            <person name="Vaario L.-M."/>
            <person name="Yamada A."/>
            <person name="Yan M."/>
            <person name="Wang P."/>
            <person name="Xu J."/>
            <person name="Bruns T."/>
            <person name="Baldrian P."/>
            <person name="Vilgalys R."/>
            <person name="Henrissat B."/>
            <person name="Grigoriev I.V."/>
            <person name="Hibbett D."/>
            <person name="Nagy L.G."/>
            <person name="Martin F.M."/>
        </authorList>
    </citation>
    <scope>NUCLEOTIDE SEQUENCE</scope>
    <source>
        <strain evidence="1">UH-Tt-Lm1</strain>
    </source>
</reference>
<keyword evidence="2" id="KW-1185">Reference proteome</keyword>
<accession>A0A9P6HKF2</accession>
<dbReference type="EMBL" id="WIUZ02000004">
    <property type="protein sequence ID" value="KAF9788770.1"/>
    <property type="molecule type" value="Genomic_DNA"/>
</dbReference>
<organism evidence="1 2">
    <name type="scientific">Thelephora terrestris</name>
    <dbReference type="NCBI Taxonomy" id="56493"/>
    <lineage>
        <taxon>Eukaryota</taxon>
        <taxon>Fungi</taxon>
        <taxon>Dikarya</taxon>
        <taxon>Basidiomycota</taxon>
        <taxon>Agaricomycotina</taxon>
        <taxon>Agaricomycetes</taxon>
        <taxon>Thelephorales</taxon>
        <taxon>Thelephoraceae</taxon>
        <taxon>Thelephora</taxon>
    </lineage>
</organism>
<dbReference type="Proteomes" id="UP000736335">
    <property type="component" value="Unassembled WGS sequence"/>
</dbReference>
<protein>
    <submittedName>
        <fullName evidence="1">Uncharacterized protein</fullName>
    </submittedName>
</protein>
<reference evidence="1" key="1">
    <citation type="journal article" date="2020" name="Nat. Commun.">
        <title>Large-scale genome sequencing of mycorrhizal fungi provides insights into the early evolution of symbiotic traits.</title>
        <authorList>
            <person name="Miyauchi S."/>
            <person name="Kiss E."/>
            <person name="Kuo A."/>
            <person name="Drula E."/>
            <person name="Kohler A."/>
            <person name="Sanchez-Garcia M."/>
            <person name="Morin E."/>
            <person name="Andreopoulos B."/>
            <person name="Barry K.W."/>
            <person name="Bonito G."/>
            <person name="Buee M."/>
            <person name="Carver A."/>
            <person name="Chen C."/>
            <person name="Cichocki N."/>
            <person name="Clum A."/>
            <person name="Culley D."/>
            <person name="Crous P.W."/>
            <person name="Fauchery L."/>
            <person name="Girlanda M."/>
            <person name="Hayes R.D."/>
            <person name="Keri Z."/>
            <person name="LaButti K."/>
            <person name="Lipzen A."/>
            <person name="Lombard V."/>
            <person name="Magnuson J."/>
            <person name="Maillard F."/>
            <person name="Murat C."/>
            <person name="Nolan M."/>
            <person name="Ohm R.A."/>
            <person name="Pangilinan J."/>
            <person name="Pereira M.F."/>
            <person name="Perotto S."/>
            <person name="Peter M."/>
            <person name="Pfister S."/>
            <person name="Riley R."/>
            <person name="Sitrit Y."/>
            <person name="Stielow J.B."/>
            <person name="Szollosi G."/>
            <person name="Zifcakova L."/>
            <person name="Stursova M."/>
            <person name="Spatafora J.W."/>
            <person name="Tedersoo L."/>
            <person name="Vaario L.M."/>
            <person name="Yamada A."/>
            <person name="Yan M."/>
            <person name="Wang P."/>
            <person name="Xu J."/>
            <person name="Bruns T."/>
            <person name="Baldrian P."/>
            <person name="Vilgalys R."/>
            <person name="Dunand C."/>
            <person name="Henrissat B."/>
            <person name="Grigoriev I.V."/>
            <person name="Hibbett D."/>
            <person name="Nagy L.G."/>
            <person name="Martin F.M."/>
        </authorList>
    </citation>
    <scope>NUCLEOTIDE SEQUENCE</scope>
    <source>
        <strain evidence="1">UH-Tt-Lm1</strain>
    </source>
</reference>